<dbReference type="InterPro" id="IPR028890">
    <property type="entry name" value="Peptidase_C98"/>
</dbReference>
<sequence length="891" mass="98668">MLLAVNMDLIQWCPLCERKGIKKRIKLFQVNLEEALSMCENSECPYPLGTMSSANILIQRKASEIANVKRKKRKRGVEEISFRNKKLAKGPGSVCSEVPSVSDVSSVVTTSELDDLLEMLNNDTFETPTNTETECTVPSVDNIVQFPSDQSNDYLASTDASPVSSAESTNTVRMSASNSIPVEKKPFRRKDFKGYVSGEKSQGLEQTNSKTGYRINMQAALQWQNRDALCWLDVLLCLLAHNRTLQKSLKQLKVSGKSLVKELCDTYNKAIGLMPQGDTKGAEFGKVNKLLADVQHKVWSSLKPKMRCRSGQAESPVFALPLLLKQNTAVQDLFLLKYHWDFVCQKCNYKQVNHHEKMLPTFPNVCDDFNLYQPGFLRPCYRCNTTGQKSTMKYDRLPPCIVMHFVEGLPSADCSQYTFTHDEWEYVITSVVEYRDNHFIAWCRDIESDCWLKCDDLDSPLCQWSKELPNIKPNEIHMVLWERQDTGGSSRIVPQHKVTTDQLLDCHKTNNCKNTCVKESSTAMVSPILTDSLPTSVSKLNAVSSASAISTSPHAANGKLRQHTNPTTSTQGSHNVKLVSPETTNTISISSNRKAISSMHIEKSYLRDNFITSYTGKEVIVTVRKNAPNIQTLPIGGDKNTTSGNAKFEKNKIMSNSHASSKQTNLKEPTSKKSTQLNMDLIMSSLNKKSDRITISTPRTGSVVRAPTTPATLQSSAKIVPTFSTSRTVSLTKVGHKKEFAGYLACKNVSKSDASALPNVAVKNTSRACYNPKSQSTLLIEIPKELPLKSTSMKPNSVRPSRCGSISFSDQSSPSTVSECSSVSSRDDAIHSIQDELCRALDITDGALSAESSRLSSPIDEGFLSSFFSDDASKASRLMDEIMDEIATLGS</sequence>
<dbReference type="Proteomes" id="UP000694865">
    <property type="component" value="Unplaced"/>
</dbReference>
<dbReference type="PROSITE" id="PS50235">
    <property type="entry name" value="USP_3"/>
    <property type="match status" value="1"/>
</dbReference>
<evidence type="ECO:0000259" key="2">
    <source>
        <dbReference type="PROSITE" id="PS50235"/>
    </source>
</evidence>
<evidence type="ECO:0000313" key="4">
    <source>
        <dbReference type="RefSeq" id="XP_006818366.1"/>
    </source>
</evidence>
<dbReference type="PANTHER" id="PTHR15294">
    <property type="entry name" value="RETINOVIN-RELATED"/>
    <property type="match status" value="1"/>
</dbReference>
<dbReference type="InterPro" id="IPR028889">
    <property type="entry name" value="USP"/>
</dbReference>
<feature type="compositionally biased region" description="Polar residues" evidence="1">
    <location>
        <begin position="563"/>
        <end position="574"/>
    </location>
</feature>
<feature type="domain" description="USP" evidence="2">
    <location>
        <begin position="221"/>
        <end position="484"/>
    </location>
</feature>
<feature type="region of interest" description="Disordered" evidence="1">
    <location>
        <begin position="650"/>
        <end position="676"/>
    </location>
</feature>
<evidence type="ECO:0000256" key="1">
    <source>
        <dbReference type="SAM" id="MobiDB-lite"/>
    </source>
</evidence>
<name>A0ABM0MEC5_SACKO</name>
<organism evidence="3 4">
    <name type="scientific">Saccoglossus kowalevskii</name>
    <name type="common">Acorn worm</name>
    <dbReference type="NCBI Taxonomy" id="10224"/>
    <lineage>
        <taxon>Eukaryota</taxon>
        <taxon>Metazoa</taxon>
        <taxon>Hemichordata</taxon>
        <taxon>Enteropneusta</taxon>
        <taxon>Harrimaniidae</taxon>
        <taxon>Saccoglossus</taxon>
    </lineage>
</organism>
<feature type="compositionally biased region" description="Polar residues" evidence="1">
    <location>
        <begin position="790"/>
        <end position="811"/>
    </location>
</feature>
<feature type="region of interest" description="Disordered" evidence="1">
    <location>
        <begin position="550"/>
        <end position="584"/>
    </location>
</feature>
<feature type="region of interest" description="Disordered" evidence="1">
    <location>
        <begin position="790"/>
        <end position="821"/>
    </location>
</feature>
<dbReference type="RefSeq" id="XP_006818366.1">
    <property type="nucleotide sequence ID" value="XM_006818303.1"/>
</dbReference>
<dbReference type="SUPFAM" id="SSF54001">
    <property type="entry name" value="Cysteine proteinases"/>
    <property type="match status" value="1"/>
</dbReference>
<feature type="region of interest" description="Disordered" evidence="1">
    <location>
        <begin position="155"/>
        <end position="179"/>
    </location>
</feature>
<dbReference type="PANTHER" id="PTHR15294:SF3">
    <property type="entry name" value="SUMO-SPECIFIC ISOPEPTIDASE USPL1"/>
    <property type="match status" value="1"/>
</dbReference>
<protein>
    <submittedName>
        <fullName evidence="4">SUMO-specific isopeptidase USPL1-like</fullName>
    </submittedName>
</protein>
<dbReference type="InterPro" id="IPR038765">
    <property type="entry name" value="Papain-like_cys_pep_sf"/>
</dbReference>
<feature type="compositionally biased region" description="Polar residues" evidence="1">
    <location>
        <begin position="653"/>
        <end position="676"/>
    </location>
</feature>
<proteinExistence type="predicted"/>
<accession>A0ABM0MEC5</accession>
<dbReference type="Pfam" id="PF15499">
    <property type="entry name" value="Peptidase_C98"/>
    <property type="match status" value="1"/>
</dbReference>
<feature type="compositionally biased region" description="Low complexity" evidence="1">
    <location>
        <begin position="812"/>
        <end position="821"/>
    </location>
</feature>
<reference evidence="4" key="1">
    <citation type="submission" date="2025-08" db="UniProtKB">
        <authorList>
            <consortium name="RefSeq"/>
        </authorList>
    </citation>
    <scope>IDENTIFICATION</scope>
    <source>
        <tissue evidence="4">Testes</tissue>
    </source>
</reference>
<evidence type="ECO:0000313" key="3">
    <source>
        <dbReference type="Proteomes" id="UP000694865"/>
    </source>
</evidence>
<gene>
    <name evidence="4" type="primary">LOC102809415</name>
</gene>
<keyword evidence="3" id="KW-1185">Reference proteome</keyword>
<dbReference type="GeneID" id="102809415"/>
<dbReference type="InterPro" id="IPR033505">
    <property type="entry name" value="USPL1"/>
</dbReference>